<organism evidence="2 3">
    <name type="scientific">Naumannella halotolerans</name>
    <dbReference type="NCBI Taxonomy" id="993414"/>
    <lineage>
        <taxon>Bacteria</taxon>
        <taxon>Bacillati</taxon>
        <taxon>Actinomycetota</taxon>
        <taxon>Actinomycetes</taxon>
        <taxon>Propionibacteriales</taxon>
        <taxon>Propionibacteriaceae</taxon>
        <taxon>Naumannella</taxon>
    </lineage>
</organism>
<evidence type="ECO:0000256" key="1">
    <source>
        <dbReference type="SAM" id="MobiDB-lite"/>
    </source>
</evidence>
<gene>
    <name evidence="2" type="ORF">CLV29_2990</name>
</gene>
<protein>
    <recommendedName>
        <fullName evidence="4">Glycosyl hydrolase family 79</fullName>
    </recommendedName>
</protein>
<accession>A0A4R7J0Y2</accession>
<dbReference type="PROSITE" id="PS51257">
    <property type="entry name" value="PROKAR_LIPOPROTEIN"/>
    <property type="match status" value="1"/>
</dbReference>
<dbReference type="SUPFAM" id="SSF51445">
    <property type="entry name" value="(Trans)glycosidases"/>
    <property type="match status" value="1"/>
</dbReference>
<dbReference type="Proteomes" id="UP000295371">
    <property type="component" value="Unassembled WGS sequence"/>
</dbReference>
<dbReference type="AlphaFoldDB" id="A0A4R7J0Y2"/>
<dbReference type="InterPro" id="IPR052974">
    <property type="entry name" value="GH79_Enzymes"/>
</dbReference>
<dbReference type="InterPro" id="IPR013780">
    <property type="entry name" value="Glyco_hydro_b"/>
</dbReference>
<dbReference type="InterPro" id="IPR017853">
    <property type="entry name" value="GH"/>
</dbReference>
<keyword evidence="3" id="KW-1185">Reference proteome</keyword>
<dbReference type="OrthoDB" id="5166947at2"/>
<feature type="compositionally biased region" description="Polar residues" evidence="1">
    <location>
        <begin position="45"/>
        <end position="55"/>
    </location>
</feature>
<dbReference type="EMBL" id="SOAW01000003">
    <property type="protein sequence ID" value="TDT29967.1"/>
    <property type="molecule type" value="Genomic_DNA"/>
</dbReference>
<feature type="region of interest" description="Disordered" evidence="1">
    <location>
        <begin position="35"/>
        <end position="62"/>
    </location>
</feature>
<dbReference type="Gene3D" id="2.60.40.1180">
    <property type="entry name" value="Golgi alpha-mannosidase II"/>
    <property type="match status" value="1"/>
</dbReference>
<dbReference type="RefSeq" id="WP_133755884.1">
    <property type="nucleotide sequence ID" value="NZ_SOAW01000003.1"/>
</dbReference>
<evidence type="ECO:0008006" key="4">
    <source>
        <dbReference type="Google" id="ProtNLM"/>
    </source>
</evidence>
<dbReference type="Gene3D" id="3.20.20.80">
    <property type="entry name" value="Glycosidases"/>
    <property type="match status" value="1"/>
</dbReference>
<dbReference type="PANTHER" id="PTHR36183:SF2">
    <property type="entry name" value="BETA-GLUCURONIDASE C-TERMINAL DOMAIN-CONTAINING PROTEIN"/>
    <property type="match status" value="1"/>
</dbReference>
<feature type="region of interest" description="Disordered" evidence="1">
    <location>
        <begin position="82"/>
        <end position="101"/>
    </location>
</feature>
<evidence type="ECO:0000313" key="2">
    <source>
        <dbReference type="EMBL" id="TDT29967.1"/>
    </source>
</evidence>
<sequence length="531" mass="56584">MALRTGPGSPGPGAAARLVVVGTACVLLAACSPPAPPQVPAPAPSTESAGPTTVEPTADPWADVSDFVPGLVTWDSALPEQSVEGDPVEISLGEGEDPVGSFRRTNVGLSFEASDLADERWEPGTSSLTPLIAALNQPSLRFGGNAVDRRVWWTSSDESAPDWAEFTIGPDDLDRIARFAEATDASVTLVLPLGHFDPERAADMAAHAERALGDRLVAVAFGNEPNGFHHQSQLDLALRDEGWDAEAWVGEAEDYGQAVHDRVPELAVDGPGAYDAPWWRAFGEAEIENKVALSQHWYPLWSCPDRSGETEERAEPEVENLTSQWLHERAETVFGQGKDTADNYDLPLWIEETGPTSCPGTNDSSRTHAQTLWTADFVMIGAAVGAQRMNHHSSLAACRGGAPMSMVCGMGAVPNESPRVIAQSNYLALLMLSQVGTGELVEISSSDPEVRAYAVAGEGYTDIVLVDTGEPGTDRAMDLSVDADRLHGISTLTAESLEATNEGRLRLLSEADAVPDSLPRGSVTLLRFSDE</sequence>
<evidence type="ECO:0000313" key="3">
    <source>
        <dbReference type="Proteomes" id="UP000295371"/>
    </source>
</evidence>
<reference evidence="2 3" key="1">
    <citation type="submission" date="2019-03" db="EMBL/GenBank/DDBJ databases">
        <title>Genomic Encyclopedia of Archaeal and Bacterial Type Strains, Phase II (KMG-II): from individual species to whole genera.</title>
        <authorList>
            <person name="Goeker M."/>
        </authorList>
    </citation>
    <scope>NUCLEOTIDE SEQUENCE [LARGE SCALE GENOMIC DNA]</scope>
    <source>
        <strain evidence="2 3">DSM 24323</strain>
    </source>
</reference>
<proteinExistence type="predicted"/>
<dbReference type="PANTHER" id="PTHR36183">
    <property type="entry name" value="BETA-GLUCURONIDASE"/>
    <property type="match status" value="1"/>
</dbReference>
<name>A0A4R7J0Y2_9ACTN</name>
<comment type="caution">
    <text evidence="2">The sequence shown here is derived from an EMBL/GenBank/DDBJ whole genome shotgun (WGS) entry which is preliminary data.</text>
</comment>